<dbReference type="OrthoDB" id="9807829at2"/>
<dbReference type="NCBIfam" id="TIGR00005">
    <property type="entry name" value="rluA_subfam"/>
    <property type="match status" value="1"/>
</dbReference>
<evidence type="ECO:0000256" key="6">
    <source>
        <dbReference type="ARBA" id="ARBA00023235"/>
    </source>
</evidence>
<dbReference type="CDD" id="cd02869">
    <property type="entry name" value="PseudoU_synth_RluA_like"/>
    <property type="match status" value="1"/>
</dbReference>
<evidence type="ECO:0000256" key="1">
    <source>
        <dbReference type="ARBA" id="ARBA00000381"/>
    </source>
</evidence>
<dbReference type="InterPro" id="IPR006224">
    <property type="entry name" value="PsdUridine_synth_RluA-like_CS"/>
</dbReference>
<comment type="similarity">
    <text evidence="3 9">Belongs to the pseudouridine synthase RluA family.</text>
</comment>
<evidence type="ECO:0000313" key="12">
    <source>
        <dbReference type="Proteomes" id="UP000294289"/>
    </source>
</evidence>
<organism evidence="11 12">
    <name type="scientific">Candidatus Erwinia haradaeae</name>
    <dbReference type="NCBI Taxonomy" id="1922217"/>
    <lineage>
        <taxon>Bacteria</taxon>
        <taxon>Pseudomonadati</taxon>
        <taxon>Pseudomonadota</taxon>
        <taxon>Gammaproteobacteria</taxon>
        <taxon>Enterobacterales</taxon>
        <taxon>Erwiniaceae</taxon>
        <taxon>Erwinia</taxon>
    </lineage>
</organism>
<dbReference type="RefSeq" id="WP_157990800.1">
    <property type="nucleotide sequence ID" value="NZ_LR217737.1"/>
</dbReference>
<dbReference type="CDD" id="cd00165">
    <property type="entry name" value="S4"/>
    <property type="match status" value="1"/>
</dbReference>
<dbReference type="InterPro" id="IPR006145">
    <property type="entry name" value="PsdUridine_synth_RsuA/RluA"/>
</dbReference>
<dbReference type="PANTHER" id="PTHR21600:SF92">
    <property type="entry name" value="RIBOSOMAL LARGE SUBUNIT PSEUDOURIDINE SYNTHASE C"/>
    <property type="match status" value="1"/>
</dbReference>
<keyword evidence="6 9" id="KW-0413">Isomerase</keyword>
<dbReference type="InterPro" id="IPR006225">
    <property type="entry name" value="PsdUridine_synth_RluC/D"/>
</dbReference>
<name>A0A803GC75_9GAMM</name>
<comment type="function">
    <text evidence="2">Responsible for synthesis of pseudouridine from uracil at positions 955, 2504 and 2580 in 23S ribosomal RNA.</text>
</comment>
<evidence type="ECO:0000256" key="8">
    <source>
        <dbReference type="PROSITE-ProRule" id="PRU00182"/>
    </source>
</evidence>
<dbReference type="SUPFAM" id="SSF55120">
    <property type="entry name" value="Pseudouridine synthase"/>
    <property type="match status" value="1"/>
</dbReference>
<evidence type="ECO:0000256" key="9">
    <source>
        <dbReference type="RuleBase" id="RU362028"/>
    </source>
</evidence>
<gene>
    <name evidence="11" type="primary">rluC</name>
    <name evidence="11" type="ORF">ERCIPICE3303_090</name>
</gene>
<dbReference type="SMART" id="SM00363">
    <property type="entry name" value="S4"/>
    <property type="match status" value="1"/>
</dbReference>
<protein>
    <recommendedName>
        <fullName evidence="9">Pseudouridine synthase</fullName>
        <ecNumber evidence="9">5.4.99.-</ecNumber>
    </recommendedName>
</protein>
<dbReference type="InterPro" id="IPR002942">
    <property type="entry name" value="S4_RNA-bd"/>
</dbReference>
<evidence type="ECO:0000256" key="2">
    <source>
        <dbReference type="ARBA" id="ARBA00002876"/>
    </source>
</evidence>
<accession>A0A803GC75</accession>
<dbReference type="AlphaFoldDB" id="A0A803GC75"/>
<dbReference type="Pfam" id="PF00849">
    <property type="entry name" value="PseudoU_synth_2"/>
    <property type="match status" value="1"/>
</dbReference>
<feature type="domain" description="RNA-binding S4" evidence="10">
    <location>
        <begin position="20"/>
        <end position="81"/>
    </location>
</feature>
<keyword evidence="5 8" id="KW-0694">RNA-binding</keyword>
<evidence type="ECO:0000256" key="7">
    <source>
        <dbReference type="PIRSR" id="PIRSR606225-1"/>
    </source>
</evidence>
<comment type="catalytic activity">
    <reaction evidence="1">
        <text>uridine(955/2504/2580) in 23S rRNA = pseudouridine(955/2504/2580) in 23S rRNA</text>
        <dbReference type="Rhea" id="RHEA:42528"/>
        <dbReference type="Rhea" id="RHEA-COMP:10099"/>
        <dbReference type="Rhea" id="RHEA-COMP:10100"/>
        <dbReference type="ChEBI" id="CHEBI:65314"/>
        <dbReference type="ChEBI" id="CHEBI:65315"/>
        <dbReference type="EC" id="5.4.99.24"/>
    </reaction>
</comment>
<dbReference type="EC" id="5.4.99.-" evidence="9"/>
<evidence type="ECO:0000256" key="4">
    <source>
        <dbReference type="ARBA" id="ARBA00022552"/>
    </source>
</evidence>
<dbReference type="GO" id="GO:0003723">
    <property type="term" value="F:RNA binding"/>
    <property type="evidence" value="ECO:0007669"/>
    <property type="project" value="UniProtKB-KW"/>
</dbReference>
<dbReference type="Gene3D" id="3.10.290.10">
    <property type="entry name" value="RNA-binding S4 domain"/>
    <property type="match status" value="1"/>
</dbReference>
<dbReference type="Gene3D" id="3.30.2350.10">
    <property type="entry name" value="Pseudouridine synthase"/>
    <property type="match status" value="1"/>
</dbReference>
<reference evidence="11 12" key="1">
    <citation type="submission" date="2019-02" db="EMBL/GenBank/DDBJ databases">
        <authorList>
            <person name="Manzano-Marin A."/>
            <person name="Manzano-Marin A."/>
        </authorList>
    </citation>
    <scope>NUCLEOTIDE SEQUENCE [LARGE SCALE GENOMIC DNA]</scope>
    <source>
        <strain evidence="11 12">ErCipiceae</strain>
    </source>
</reference>
<sequence>MSNQIYSVQLIIVSLDIAGQRIDNFLFTQLKGVPKSMIYRILRQGLVRVNKKRVRPKYKLINRDSIRVPRIRMEPKDRGLSSDKIDQVKILLVEKSIIYEDEYILILNKPAGIAVHGGSGLSFGLIEILRASRPKEYFLELVHRLDRCTSGLLLVAKKRSSLRDLHEQLREKRIKKYYLALVKGQWPLGATMVNGPLLNNFRREGQRTSRVCKEGKISKTLFKVQEFYAQKATLIQVRPITGRMHQIRVHACHIGHPVALDNLYGDSVFNEYVKGLGLKRLFLHASTLYFTHPNTRKVMRIEAPIDRKLEDFLMILRQL</sequence>
<dbReference type="Proteomes" id="UP000294289">
    <property type="component" value="Chromosome"/>
</dbReference>
<dbReference type="EMBL" id="LR217737">
    <property type="protein sequence ID" value="VFP87313.1"/>
    <property type="molecule type" value="Genomic_DNA"/>
</dbReference>
<comment type="catalytic activity">
    <reaction evidence="9">
        <text>a uridine in RNA = a pseudouridine in RNA</text>
        <dbReference type="Rhea" id="RHEA:48348"/>
        <dbReference type="Rhea" id="RHEA-COMP:12068"/>
        <dbReference type="Rhea" id="RHEA-COMP:12069"/>
        <dbReference type="ChEBI" id="CHEBI:65314"/>
        <dbReference type="ChEBI" id="CHEBI:65315"/>
    </reaction>
</comment>
<evidence type="ECO:0000259" key="10">
    <source>
        <dbReference type="SMART" id="SM00363"/>
    </source>
</evidence>
<dbReference type="Pfam" id="PF01479">
    <property type="entry name" value="S4"/>
    <property type="match status" value="1"/>
</dbReference>
<dbReference type="NCBIfam" id="NF008249">
    <property type="entry name" value="PRK11025.1"/>
    <property type="match status" value="1"/>
</dbReference>
<evidence type="ECO:0000256" key="5">
    <source>
        <dbReference type="ARBA" id="ARBA00022884"/>
    </source>
</evidence>
<dbReference type="InterPro" id="IPR020103">
    <property type="entry name" value="PsdUridine_synth_cat_dom_sf"/>
</dbReference>
<proteinExistence type="inferred from homology"/>
<keyword evidence="4" id="KW-0698">rRNA processing</keyword>
<dbReference type="InterPro" id="IPR050188">
    <property type="entry name" value="RluA_PseudoU_synthase"/>
</dbReference>
<feature type="active site" evidence="7">
    <location>
        <position position="146"/>
    </location>
</feature>
<evidence type="ECO:0000256" key="3">
    <source>
        <dbReference type="ARBA" id="ARBA00010876"/>
    </source>
</evidence>
<evidence type="ECO:0000313" key="11">
    <source>
        <dbReference type="EMBL" id="VFP87313.1"/>
    </source>
</evidence>
<dbReference type="GO" id="GO:0000455">
    <property type="term" value="P:enzyme-directed rRNA pseudouridine synthesis"/>
    <property type="evidence" value="ECO:0007669"/>
    <property type="project" value="UniProtKB-ARBA"/>
</dbReference>
<dbReference type="SUPFAM" id="SSF55174">
    <property type="entry name" value="Alpha-L RNA-binding motif"/>
    <property type="match status" value="1"/>
</dbReference>
<dbReference type="PANTHER" id="PTHR21600">
    <property type="entry name" value="MITOCHONDRIAL RNA PSEUDOURIDINE SYNTHASE"/>
    <property type="match status" value="1"/>
</dbReference>
<dbReference type="PROSITE" id="PS50889">
    <property type="entry name" value="S4"/>
    <property type="match status" value="1"/>
</dbReference>
<dbReference type="InterPro" id="IPR036986">
    <property type="entry name" value="S4_RNA-bd_sf"/>
</dbReference>
<dbReference type="GO" id="GO:0160141">
    <property type="term" value="F:23S rRNA pseudouridine(955/2504/2580) synthase activity"/>
    <property type="evidence" value="ECO:0007669"/>
    <property type="project" value="UniProtKB-EC"/>
</dbReference>
<dbReference type="PROSITE" id="PS01129">
    <property type="entry name" value="PSI_RLU"/>
    <property type="match status" value="1"/>
</dbReference>